<accession>A0A9P0QMF0</accession>
<keyword evidence="5 7" id="KW-0472">Membrane</keyword>
<dbReference type="InterPro" id="IPR020846">
    <property type="entry name" value="MFS_dom"/>
</dbReference>
<feature type="transmembrane region" description="Helical" evidence="7">
    <location>
        <begin position="353"/>
        <end position="374"/>
    </location>
</feature>
<feature type="transmembrane region" description="Helical" evidence="7">
    <location>
        <begin position="21"/>
        <end position="43"/>
    </location>
</feature>
<gene>
    <name evidence="9" type="ORF">CLIB1423_03S02146</name>
</gene>
<feature type="transmembrane region" description="Helical" evidence="7">
    <location>
        <begin position="246"/>
        <end position="269"/>
    </location>
</feature>
<feature type="domain" description="Major facilitator superfamily (MFS) profile" evidence="8">
    <location>
        <begin position="30"/>
        <end position="530"/>
    </location>
</feature>
<dbReference type="PANTHER" id="PTHR23501">
    <property type="entry name" value="MAJOR FACILITATOR SUPERFAMILY"/>
    <property type="match status" value="1"/>
</dbReference>
<evidence type="ECO:0000256" key="2">
    <source>
        <dbReference type="ARBA" id="ARBA00007520"/>
    </source>
</evidence>
<keyword evidence="4 7" id="KW-1133">Transmembrane helix</keyword>
<feature type="transmembrane region" description="Helical" evidence="7">
    <location>
        <begin position="120"/>
        <end position="141"/>
    </location>
</feature>
<dbReference type="PANTHER" id="PTHR23501:SF198">
    <property type="entry name" value="AZOLE RESISTANCE PROTEIN 1-RELATED"/>
    <property type="match status" value="1"/>
</dbReference>
<feature type="transmembrane region" description="Helical" evidence="7">
    <location>
        <begin position="507"/>
        <end position="524"/>
    </location>
</feature>
<dbReference type="SUPFAM" id="SSF103473">
    <property type="entry name" value="MFS general substrate transporter"/>
    <property type="match status" value="1"/>
</dbReference>
<feature type="transmembrane region" description="Helical" evidence="7">
    <location>
        <begin position="153"/>
        <end position="174"/>
    </location>
</feature>
<feature type="transmembrane region" description="Helical" evidence="7">
    <location>
        <begin position="180"/>
        <end position="201"/>
    </location>
</feature>
<comment type="caution">
    <text evidence="9">The sequence shown here is derived from an EMBL/GenBank/DDBJ whole genome shotgun (WGS) entry which is preliminary data.</text>
</comment>
<proteinExistence type="inferred from homology"/>
<evidence type="ECO:0000313" key="10">
    <source>
        <dbReference type="Proteomes" id="UP000837801"/>
    </source>
</evidence>
<dbReference type="OrthoDB" id="10021397at2759"/>
<evidence type="ECO:0000256" key="6">
    <source>
        <dbReference type="SAM" id="MobiDB-lite"/>
    </source>
</evidence>
<organism evidence="9 10">
    <name type="scientific">[Candida] railenensis</name>
    <dbReference type="NCBI Taxonomy" id="45579"/>
    <lineage>
        <taxon>Eukaryota</taxon>
        <taxon>Fungi</taxon>
        <taxon>Dikarya</taxon>
        <taxon>Ascomycota</taxon>
        <taxon>Saccharomycotina</taxon>
        <taxon>Pichiomycetes</taxon>
        <taxon>Debaryomycetaceae</taxon>
        <taxon>Kurtzmaniella</taxon>
    </lineage>
</organism>
<dbReference type="Gene3D" id="1.20.1250.20">
    <property type="entry name" value="MFS general substrate transporter like domains"/>
    <property type="match status" value="1"/>
</dbReference>
<keyword evidence="10" id="KW-1185">Reference proteome</keyword>
<comment type="similarity">
    <text evidence="2">Belongs to the major facilitator superfamily. TCR/Tet family.</text>
</comment>
<evidence type="ECO:0000256" key="1">
    <source>
        <dbReference type="ARBA" id="ARBA00004141"/>
    </source>
</evidence>
<dbReference type="AlphaFoldDB" id="A0A9P0QMF0"/>
<feature type="transmembrane region" description="Helical" evidence="7">
    <location>
        <begin position="65"/>
        <end position="84"/>
    </location>
</feature>
<dbReference type="GO" id="GO:0005886">
    <property type="term" value="C:plasma membrane"/>
    <property type="evidence" value="ECO:0007669"/>
    <property type="project" value="TreeGrafter"/>
</dbReference>
<protein>
    <submittedName>
        <fullName evidence="9">Azole resistance protein 1</fullName>
    </submittedName>
</protein>
<evidence type="ECO:0000256" key="4">
    <source>
        <dbReference type="ARBA" id="ARBA00022989"/>
    </source>
</evidence>
<feature type="transmembrane region" description="Helical" evidence="7">
    <location>
        <begin position="96"/>
        <end position="114"/>
    </location>
</feature>
<feature type="transmembrane region" description="Helical" evidence="7">
    <location>
        <begin position="326"/>
        <end position="346"/>
    </location>
</feature>
<dbReference type="EMBL" id="CAKXYY010000003">
    <property type="protein sequence ID" value="CAH2351255.1"/>
    <property type="molecule type" value="Genomic_DNA"/>
</dbReference>
<feature type="transmembrane region" description="Helical" evidence="7">
    <location>
        <begin position="417"/>
        <end position="443"/>
    </location>
</feature>
<sequence length="585" mass="62844">MSEKKFKESDAGDGSKATDQYLTGMKLALTLGSCVASLFVAALDQTIVTTILTEVGTKFNDFEKIGWLTSAFLLPMACLVPSYGKISIAFGRKWTLIAGIIVFEIGSLISGLANSMDMLIGGRVIQGIGGGAIQSMVMIILSESVPISKRPLSMTLIGVTFSVASVLGPFIGGAFATHVSWRWCFYINLPIGGVAIVFLLFGFNPPTPVGNLRSKLAKIDYLGTFLVVAGTTLVLLAMTFGGSDFAWRSAAVICCFVLGGLLLVSFIIWNFRFSPNPIILKELVTIPQIFTVFITSSFNFAFFMALITYLAIYFQVVFNASAWQSGIDMLPMVISVTISSILNGIFMRFTRYVKITFTLSNVLGPIGCGILLLLTTSSPTRDRIGLLIPVGVSIGLQFQSAMMSAQLKAPSEVQGSLILSTIFINFGKSMGGAIGLTLAQLIFNSTGANYLEKAIESVDTTSESSPYYALGQTPAKSVISNPDIINSLPDAAKELVIDQFMKAIKNVFYFAIALSAVALISGIFSTNKKLPKSEDIAKKGDEDIEKKHEIENDNDNNPSMITSSSAPHSENTHSSTKQSSADIHS</sequence>
<comment type="subcellular location">
    <subcellularLocation>
        <location evidence="1">Membrane</location>
        <topology evidence="1">Multi-pass membrane protein</topology>
    </subcellularLocation>
</comment>
<dbReference type="PROSITE" id="PS50850">
    <property type="entry name" value="MFS"/>
    <property type="match status" value="1"/>
</dbReference>
<feature type="compositionally biased region" description="Basic and acidic residues" evidence="6">
    <location>
        <begin position="534"/>
        <end position="551"/>
    </location>
</feature>
<keyword evidence="3 7" id="KW-0812">Transmembrane</keyword>
<dbReference type="InterPro" id="IPR036259">
    <property type="entry name" value="MFS_trans_sf"/>
</dbReference>
<dbReference type="PROSITE" id="PS00217">
    <property type="entry name" value="SUGAR_TRANSPORT_2"/>
    <property type="match status" value="1"/>
</dbReference>
<feature type="transmembrane region" description="Helical" evidence="7">
    <location>
        <begin position="289"/>
        <end position="314"/>
    </location>
</feature>
<dbReference type="InterPro" id="IPR011701">
    <property type="entry name" value="MFS"/>
</dbReference>
<dbReference type="CDD" id="cd17502">
    <property type="entry name" value="MFS_Azr1_MDR_like"/>
    <property type="match status" value="1"/>
</dbReference>
<dbReference type="FunFam" id="1.20.1720.10:FF:000014">
    <property type="entry name" value="MFS drug transporter, putative"/>
    <property type="match status" value="1"/>
</dbReference>
<evidence type="ECO:0000256" key="3">
    <source>
        <dbReference type="ARBA" id="ARBA00022692"/>
    </source>
</evidence>
<evidence type="ECO:0000259" key="8">
    <source>
        <dbReference type="PROSITE" id="PS50850"/>
    </source>
</evidence>
<evidence type="ECO:0000256" key="7">
    <source>
        <dbReference type="SAM" id="Phobius"/>
    </source>
</evidence>
<reference evidence="9" key="1">
    <citation type="submission" date="2022-03" db="EMBL/GenBank/DDBJ databases">
        <authorList>
            <person name="Legras J.-L."/>
            <person name="Devillers H."/>
            <person name="Grondin C."/>
        </authorList>
    </citation>
    <scope>NUCLEOTIDE SEQUENCE</scope>
    <source>
        <strain evidence="9">CLIB 1423</strain>
    </source>
</reference>
<feature type="transmembrane region" description="Helical" evidence="7">
    <location>
        <begin position="221"/>
        <end position="240"/>
    </location>
</feature>
<feature type="compositionally biased region" description="Polar residues" evidence="6">
    <location>
        <begin position="555"/>
        <end position="585"/>
    </location>
</feature>
<name>A0A9P0QMF0_9ASCO</name>
<dbReference type="InterPro" id="IPR005829">
    <property type="entry name" value="Sugar_transporter_CS"/>
</dbReference>
<evidence type="ECO:0000313" key="9">
    <source>
        <dbReference type="EMBL" id="CAH2351255.1"/>
    </source>
</evidence>
<evidence type="ECO:0000256" key="5">
    <source>
        <dbReference type="ARBA" id="ARBA00023136"/>
    </source>
</evidence>
<feature type="region of interest" description="Disordered" evidence="6">
    <location>
        <begin position="534"/>
        <end position="585"/>
    </location>
</feature>
<dbReference type="Proteomes" id="UP000837801">
    <property type="component" value="Unassembled WGS sequence"/>
</dbReference>
<dbReference type="Pfam" id="PF07690">
    <property type="entry name" value="MFS_1"/>
    <property type="match status" value="1"/>
</dbReference>
<dbReference type="GO" id="GO:0022857">
    <property type="term" value="F:transmembrane transporter activity"/>
    <property type="evidence" value="ECO:0007669"/>
    <property type="project" value="InterPro"/>
</dbReference>